<dbReference type="AlphaFoldDB" id="A0A0N4ZDG2"/>
<keyword evidence="1" id="KW-0472">Membrane</keyword>
<protein>
    <submittedName>
        <fullName evidence="3">Uncharacterized protein</fullName>
    </submittedName>
</protein>
<feature type="transmembrane region" description="Helical" evidence="1">
    <location>
        <begin position="174"/>
        <end position="190"/>
    </location>
</feature>
<keyword evidence="1" id="KW-0812">Transmembrane</keyword>
<keyword evidence="2" id="KW-1185">Reference proteome</keyword>
<dbReference type="Proteomes" id="UP000038045">
    <property type="component" value="Unplaced"/>
</dbReference>
<evidence type="ECO:0000256" key="1">
    <source>
        <dbReference type="SAM" id="Phobius"/>
    </source>
</evidence>
<sequence length="191" mass="22136">MKVFLSIMFSIYILIIFPIIINAKTSCIQSYNPHSKHEPRMLECPIDGDSCVMFYKKGSQGPRYNCLSKFENVSPQFGKLSCSNIPNTATCFQSSEIGFAHKIFLHHIINLPMKYVLHRADIDKFCCCQNNECNKNNQQMEEFFSREYLLVDDKPIHLSPYNYTINKAVSTRPILIFIYLIITLSIIINFN</sequence>
<reference evidence="3" key="1">
    <citation type="submission" date="2017-02" db="UniProtKB">
        <authorList>
            <consortium name="WormBaseParasite"/>
        </authorList>
    </citation>
    <scope>IDENTIFICATION</scope>
</reference>
<accession>A0A0N4ZDG2</accession>
<evidence type="ECO:0000313" key="2">
    <source>
        <dbReference type="Proteomes" id="UP000038045"/>
    </source>
</evidence>
<evidence type="ECO:0000313" key="3">
    <source>
        <dbReference type="WBParaSite" id="PTRK_0000562500.1"/>
    </source>
</evidence>
<dbReference type="WBParaSite" id="PTRK_0000562500.1">
    <property type="protein sequence ID" value="PTRK_0000562500.1"/>
    <property type="gene ID" value="PTRK_0000562500"/>
</dbReference>
<proteinExistence type="predicted"/>
<feature type="transmembrane region" description="Helical" evidence="1">
    <location>
        <begin position="6"/>
        <end position="23"/>
    </location>
</feature>
<organism evidence="2 3">
    <name type="scientific">Parastrongyloides trichosuri</name>
    <name type="common">Possum-specific nematode worm</name>
    <dbReference type="NCBI Taxonomy" id="131310"/>
    <lineage>
        <taxon>Eukaryota</taxon>
        <taxon>Metazoa</taxon>
        <taxon>Ecdysozoa</taxon>
        <taxon>Nematoda</taxon>
        <taxon>Chromadorea</taxon>
        <taxon>Rhabditida</taxon>
        <taxon>Tylenchina</taxon>
        <taxon>Panagrolaimomorpha</taxon>
        <taxon>Strongyloidoidea</taxon>
        <taxon>Strongyloididae</taxon>
        <taxon>Parastrongyloides</taxon>
    </lineage>
</organism>
<name>A0A0N4ZDG2_PARTI</name>
<keyword evidence="1" id="KW-1133">Transmembrane helix</keyword>